<dbReference type="Pfam" id="PF04286">
    <property type="entry name" value="DUF445"/>
    <property type="match status" value="2"/>
</dbReference>
<feature type="transmembrane region" description="Helical" evidence="6">
    <location>
        <begin position="96"/>
        <end position="118"/>
    </location>
</feature>
<feature type="transmembrane region" description="Helical" evidence="6">
    <location>
        <begin position="355"/>
        <end position="373"/>
    </location>
</feature>
<keyword evidence="3 6" id="KW-0812">Transmembrane</keyword>
<dbReference type="EMBL" id="JANDBC010000003">
    <property type="protein sequence ID" value="MCP9292545.1"/>
    <property type="molecule type" value="Genomic_DNA"/>
</dbReference>
<reference evidence="7" key="1">
    <citation type="submission" date="2022-06" db="EMBL/GenBank/DDBJ databases">
        <title>Gracilimonas sp. CAU 1638 isolated from sea sediment.</title>
        <authorList>
            <person name="Kim W."/>
        </authorList>
    </citation>
    <scope>NUCLEOTIDE SEQUENCE</scope>
    <source>
        <strain evidence="7">CAU 1638</strain>
    </source>
</reference>
<comment type="subcellular location">
    <subcellularLocation>
        <location evidence="1">Endomembrane system</location>
    </subcellularLocation>
</comment>
<evidence type="ECO:0000256" key="1">
    <source>
        <dbReference type="ARBA" id="ARBA00004308"/>
    </source>
</evidence>
<dbReference type="PANTHER" id="PTHR35791:SF1">
    <property type="entry name" value="UPF0754 MEMBRANE PROTEIN YHEB"/>
    <property type="match status" value="1"/>
</dbReference>
<evidence type="ECO:0000256" key="6">
    <source>
        <dbReference type="SAM" id="Phobius"/>
    </source>
</evidence>
<sequence>MNKQDNTDIIKERSKQYGSRLWELIRTQVDKHSTLPEKKGELAIPPKKVTEHRWLMNLLFAVPYLLLAVFITSFFWDFNGISAELFGHTFSFEGLLRIISISGLIGFLTNWLAITMLFRPTHKRPILGQGLIPAQKDRIAYRLARAVSEDLINPEIIKRKIHESQAIAKYREKATIYVRNIIDDPEFRENLKALVVSYVDEMIADPEVRSSIAKKLIQQIDDAIDENSFEKVAIKAYSFLKGREMQDLVESALVKLPTGIENGLNKMDVFLDDLPDKLDEHGSVIEEMVTNLLYKLINQLDVHALVEDNLRQYDEKKLEQLIKNASNDQLQYIQYLGAVLGTFGGFIIWEPVASIMVLTFIIGSTVVADSLILRMKKSS</sequence>
<dbReference type="Proteomes" id="UP001139125">
    <property type="component" value="Unassembled WGS sequence"/>
</dbReference>
<protein>
    <submittedName>
        <fullName evidence="7">DUF445 domain-containing protein</fullName>
    </submittedName>
</protein>
<comment type="similarity">
    <text evidence="2">Belongs to the UPF0754 family.</text>
</comment>
<evidence type="ECO:0000256" key="4">
    <source>
        <dbReference type="ARBA" id="ARBA00022989"/>
    </source>
</evidence>
<evidence type="ECO:0000313" key="7">
    <source>
        <dbReference type="EMBL" id="MCP9292545.1"/>
    </source>
</evidence>
<feature type="transmembrane region" description="Helical" evidence="6">
    <location>
        <begin position="54"/>
        <end position="76"/>
    </location>
</feature>
<evidence type="ECO:0000256" key="3">
    <source>
        <dbReference type="ARBA" id="ARBA00022692"/>
    </source>
</evidence>
<dbReference type="PANTHER" id="PTHR35791">
    <property type="entry name" value="UPF0754 MEMBRANE PROTEIN YHEB"/>
    <property type="match status" value="1"/>
</dbReference>
<feature type="transmembrane region" description="Helical" evidence="6">
    <location>
        <begin position="332"/>
        <end position="349"/>
    </location>
</feature>
<evidence type="ECO:0000256" key="2">
    <source>
        <dbReference type="ARBA" id="ARBA00008053"/>
    </source>
</evidence>
<proteinExistence type="inferred from homology"/>
<evidence type="ECO:0000313" key="8">
    <source>
        <dbReference type="Proteomes" id="UP001139125"/>
    </source>
</evidence>
<dbReference type="AlphaFoldDB" id="A0A9X2L544"/>
<organism evidence="7 8">
    <name type="scientific">Gracilimonas sediminicola</name>
    <dbReference type="NCBI Taxonomy" id="2952158"/>
    <lineage>
        <taxon>Bacteria</taxon>
        <taxon>Pseudomonadati</taxon>
        <taxon>Balneolota</taxon>
        <taxon>Balneolia</taxon>
        <taxon>Balneolales</taxon>
        <taxon>Balneolaceae</taxon>
        <taxon>Gracilimonas</taxon>
    </lineage>
</organism>
<dbReference type="GO" id="GO:0012505">
    <property type="term" value="C:endomembrane system"/>
    <property type="evidence" value="ECO:0007669"/>
    <property type="project" value="UniProtKB-SubCell"/>
</dbReference>
<evidence type="ECO:0000256" key="5">
    <source>
        <dbReference type="ARBA" id="ARBA00023136"/>
    </source>
</evidence>
<dbReference type="RefSeq" id="WP_255135436.1">
    <property type="nucleotide sequence ID" value="NZ_JANDBC010000003.1"/>
</dbReference>
<accession>A0A9X2L544</accession>
<keyword evidence="4 6" id="KW-1133">Transmembrane helix</keyword>
<keyword evidence="8" id="KW-1185">Reference proteome</keyword>
<dbReference type="InterPro" id="IPR007383">
    <property type="entry name" value="DUF445"/>
</dbReference>
<name>A0A9X2L544_9BACT</name>
<keyword evidence="5 6" id="KW-0472">Membrane</keyword>
<comment type="caution">
    <text evidence="7">The sequence shown here is derived from an EMBL/GenBank/DDBJ whole genome shotgun (WGS) entry which is preliminary data.</text>
</comment>
<gene>
    <name evidence="7" type="ORF">NM125_13235</name>
</gene>